<feature type="compositionally biased region" description="Basic and acidic residues" evidence="1">
    <location>
        <begin position="394"/>
        <end position="403"/>
    </location>
</feature>
<keyword evidence="5" id="KW-1185">Reference proteome</keyword>
<dbReference type="Proteomes" id="UP000008810">
    <property type="component" value="Chromosome 4"/>
</dbReference>
<dbReference type="PRINTS" id="PR01217">
    <property type="entry name" value="PRICHEXTENSN"/>
</dbReference>
<proteinExistence type="predicted"/>
<dbReference type="Gramene" id="KQJ86207">
    <property type="protein sequence ID" value="KQJ86207"/>
    <property type="gene ID" value="BRADI_4g03983v3"/>
</dbReference>
<feature type="signal peptide" evidence="2">
    <location>
        <begin position="1"/>
        <end position="22"/>
    </location>
</feature>
<accession>A0A0Q3EEY3</accession>
<keyword evidence="2" id="KW-0732">Signal</keyword>
<dbReference type="InParanoid" id="A0A0Q3EEY3"/>
<organism evidence="3">
    <name type="scientific">Brachypodium distachyon</name>
    <name type="common">Purple false brome</name>
    <name type="synonym">Trachynia distachya</name>
    <dbReference type="NCBI Taxonomy" id="15368"/>
    <lineage>
        <taxon>Eukaryota</taxon>
        <taxon>Viridiplantae</taxon>
        <taxon>Streptophyta</taxon>
        <taxon>Embryophyta</taxon>
        <taxon>Tracheophyta</taxon>
        <taxon>Spermatophyta</taxon>
        <taxon>Magnoliopsida</taxon>
        <taxon>Liliopsida</taxon>
        <taxon>Poales</taxon>
        <taxon>Poaceae</taxon>
        <taxon>BOP clade</taxon>
        <taxon>Pooideae</taxon>
        <taxon>Stipodae</taxon>
        <taxon>Brachypodieae</taxon>
        <taxon>Brachypodium</taxon>
    </lineage>
</organism>
<reference evidence="4" key="3">
    <citation type="submission" date="2018-08" db="UniProtKB">
        <authorList>
            <consortium name="EnsemblPlants"/>
        </authorList>
    </citation>
    <scope>IDENTIFICATION</scope>
    <source>
        <strain evidence="4">cv. Bd21</strain>
    </source>
</reference>
<feature type="region of interest" description="Disordered" evidence="1">
    <location>
        <begin position="96"/>
        <end position="152"/>
    </location>
</feature>
<feature type="region of interest" description="Disordered" evidence="1">
    <location>
        <begin position="299"/>
        <end position="414"/>
    </location>
</feature>
<feature type="non-terminal residue" evidence="3">
    <location>
        <position position="1"/>
    </location>
</feature>
<feature type="region of interest" description="Disordered" evidence="1">
    <location>
        <begin position="250"/>
        <end position="278"/>
    </location>
</feature>
<evidence type="ECO:0000256" key="1">
    <source>
        <dbReference type="SAM" id="MobiDB-lite"/>
    </source>
</evidence>
<dbReference type="EnsemblPlants" id="KQJ86207">
    <property type="protein sequence ID" value="KQJ86207"/>
    <property type="gene ID" value="BRADI_4g03983v3"/>
</dbReference>
<protein>
    <submittedName>
        <fullName evidence="3 4">Uncharacterized protein</fullName>
    </submittedName>
</protein>
<sequence>TWKSWLLPLSLYFTRSLAPAGAEEDDIGGDKKEIANCAAVSGDGIDLTVDPFLLLAVVIGSARVGWDAGEPEPPVSSNARSLGALALPLHGLRASDRRSGRWPQAAACRSRRRAPRRAPAEAPPPGTEEEAARNTPRRSWGTRPARAWPGGRSGARHLVYGGGGGRGRAVRGYGQAQIRFHGSTPKQSCVQRFAPGADAAGCQAARHLHQPPPHRRRRRRPYRRCPRRSVADHDTAGAAVRGAWSWSGIHHHHHHEEKDKGGEDEDRAGRPVPFHCPPPSSPSLFSPYLFSSIPISSLPTCDPTAAPTPTQDPPPPAPTRPAVGPPAAPYPDLAAPDPGPAAPCPDPAGPDPCRSVPRPDPCPRRSAVPVLGRRRIRHADPVGRRRIPAPLLSIDKEPVRGEEDPVPAPPYARPRLPSSCCRRRVFRRIPYDA</sequence>
<dbReference type="AlphaFoldDB" id="A0A0Q3EEY3"/>
<feature type="compositionally biased region" description="Basic residues" evidence="1">
    <location>
        <begin position="206"/>
        <end position="227"/>
    </location>
</feature>
<evidence type="ECO:0000256" key="2">
    <source>
        <dbReference type="SAM" id="SignalP"/>
    </source>
</evidence>
<feature type="compositionally biased region" description="Pro residues" evidence="1">
    <location>
        <begin position="337"/>
        <end position="350"/>
    </location>
</feature>
<evidence type="ECO:0000313" key="5">
    <source>
        <dbReference type="Proteomes" id="UP000008810"/>
    </source>
</evidence>
<gene>
    <name evidence="3" type="ORF">BRADI_4g03983v3</name>
</gene>
<name>A0A0Q3EEY3_BRADI</name>
<feature type="chain" id="PRO_5035999486" evidence="2">
    <location>
        <begin position="23"/>
        <end position="433"/>
    </location>
</feature>
<feature type="compositionally biased region" description="Low complexity" evidence="1">
    <location>
        <begin position="299"/>
        <end position="309"/>
    </location>
</feature>
<reference evidence="3" key="2">
    <citation type="submission" date="2017-06" db="EMBL/GenBank/DDBJ databases">
        <title>WGS assembly of Brachypodium distachyon.</title>
        <authorList>
            <consortium name="The International Brachypodium Initiative"/>
            <person name="Lucas S."/>
            <person name="Harmon-Smith M."/>
            <person name="Lail K."/>
            <person name="Tice H."/>
            <person name="Grimwood J."/>
            <person name="Bruce D."/>
            <person name="Barry K."/>
            <person name="Shu S."/>
            <person name="Lindquist E."/>
            <person name="Wang M."/>
            <person name="Pitluck S."/>
            <person name="Vogel J.P."/>
            <person name="Garvin D.F."/>
            <person name="Mockler T.C."/>
            <person name="Schmutz J."/>
            <person name="Rokhsar D."/>
            <person name="Bevan M.W."/>
        </authorList>
    </citation>
    <scope>NUCLEOTIDE SEQUENCE</scope>
    <source>
        <strain evidence="3">Bd21</strain>
    </source>
</reference>
<dbReference type="EMBL" id="CM000883">
    <property type="protein sequence ID" value="KQJ86207.1"/>
    <property type="molecule type" value="Genomic_DNA"/>
</dbReference>
<evidence type="ECO:0000313" key="3">
    <source>
        <dbReference type="EMBL" id="KQJ86207.1"/>
    </source>
</evidence>
<feature type="compositionally biased region" description="Pro residues" evidence="1">
    <location>
        <begin position="310"/>
        <end position="329"/>
    </location>
</feature>
<reference evidence="3 4" key="1">
    <citation type="journal article" date="2010" name="Nature">
        <title>Genome sequencing and analysis of the model grass Brachypodium distachyon.</title>
        <authorList>
            <consortium name="International Brachypodium Initiative"/>
        </authorList>
    </citation>
    <scope>NUCLEOTIDE SEQUENCE [LARGE SCALE GENOMIC DNA]</scope>
    <source>
        <strain evidence="3 4">Bd21</strain>
    </source>
</reference>
<feature type="region of interest" description="Disordered" evidence="1">
    <location>
        <begin position="201"/>
        <end position="236"/>
    </location>
</feature>
<evidence type="ECO:0000313" key="4">
    <source>
        <dbReference type="EnsemblPlants" id="KQJ86207"/>
    </source>
</evidence>